<dbReference type="EMBL" id="BMZC01000014">
    <property type="protein sequence ID" value="GGZ77700.1"/>
    <property type="molecule type" value="Genomic_DNA"/>
</dbReference>
<gene>
    <name evidence="1" type="ORF">GCM10011274_39740</name>
</gene>
<proteinExistence type="predicted"/>
<dbReference type="AlphaFoldDB" id="A0A8H9LY57"/>
<accession>A0A8H9LY57</accession>
<protein>
    <submittedName>
        <fullName evidence="1">Uncharacterized protein</fullName>
    </submittedName>
</protein>
<dbReference type="Pfam" id="PF13497">
    <property type="entry name" value="DUF4121"/>
    <property type="match status" value="1"/>
</dbReference>
<name>A0A8H9LY57_9ALTE</name>
<comment type="caution">
    <text evidence="1">The sequence shown here is derived from an EMBL/GenBank/DDBJ whole genome shotgun (WGS) entry which is preliminary data.</text>
</comment>
<organism evidence="1 2">
    <name type="scientific">Paraglaciecola chathamensis</name>
    <dbReference type="NCBI Taxonomy" id="368405"/>
    <lineage>
        <taxon>Bacteria</taxon>
        <taxon>Pseudomonadati</taxon>
        <taxon>Pseudomonadota</taxon>
        <taxon>Gammaproteobacteria</taxon>
        <taxon>Alteromonadales</taxon>
        <taxon>Alteromonadaceae</taxon>
        <taxon>Paraglaciecola</taxon>
    </lineage>
</organism>
<reference evidence="1" key="2">
    <citation type="submission" date="2020-09" db="EMBL/GenBank/DDBJ databases">
        <authorList>
            <person name="Sun Q."/>
            <person name="Kim S."/>
        </authorList>
    </citation>
    <scope>NUCLEOTIDE SEQUENCE</scope>
    <source>
        <strain evidence="1">KCTC 32337</strain>
    </source>
</reference>
<dbReference type="RefSeq" id="WP_191867000.1">
    <property type="nucleotide sequence ID" value="NZ_BMZC01000014.1"/>
</dbReference>
<evidence type="ECO:0000313" key="1">
    <source>
        <dbReference type="EMBL" id="GGZ77700.1"/>
    </source>
</evidence>
<reference evidence="1" key="1">
    <citation type="journal article" date="2014" name="Int. J. Syst. Evol. Microbiol.">
        <title>Complete genome sequence of Corynebacterium casei LMG S-19264T (=DSM 44701T), isolated from a smear-ripened cheese.</title>
        <authorList>
            <consortium name="US DOE Joint Genome Institute (JGI-PGF)"/>
            <person name="Walter F."/>
            <person name="Albersmeier A."/>
            <person name="Kalinowski J."/>
            <person name="Ruckert C."/>
        </authorList>
    </citation>
    <scope>NUCLEOTIDE SEQUENCE</scope>
    <source>
        <strain evidence="1">KCTC 32337</strain>
    </source>
</reference>
<dbReference type="Proteomes" id="UP000622604">
    <property type="component" value="Unassembled WGS sequence"/>
</dbReference>
<sequence length="183" mass="20353">MSIFRTIQSKYTTNLMSEYRTNLNGLSFAQIGSLFSLVKGNLNYANRFDKALVEKAEQYRLAIDSLNASEVPLVGHRVKVITSNGKVYENAIIDRIDNEGGVHICMNGSAFMYPLSGDLRDLSFSISGGYFSPAPASKLSPLGRTDGRFWFFGERACANGGIYITHPIKRWLLDDSKGELGFY</sequence>
<evidence type="ECO:0000313" key="2">
    <source>
        <dbReference type="Proteomes" id="UP000622604"/>
    </source>
</evidence>
<dbReference type="InterPro" id="IPR025189">
    <property type="entry name" value="DUF4121"/>
</dbReference>